<evidence type="ECO:0000313" key="2">
    <source>
        <dbReference type="Proteomes" id="UP001054252"/>
    </source>
</evidence>
<evidence type="ECO:0000313" key="1">
    <source>
        <dbReference type="EMBL" id="GKU90345.1"/>
    </source>
</evidence>
<accession>A0AAV5HU74</accession>
<proteinExistence type="predicted"/>
<dbReference type="InterPro" id="IPR036163">
    <property type="entry name" value="HMA_dom_sf"/>
</dbReference>
<dbReference type="PANTHER" id="PTHR47294">
    <property type="entry name" value="OS08G0431150 PROTEIN"/>
    <property type="match status" value="1"/>
</dbReference>
<evidence type="ECO:0008006" key="3">
    <source>
        <dbReference type="Google" id="ProtNLM"/>
    </source>
</evidence>
<comment type="caution">
    <text evidence="1">The sequence shown here is derived from an EMBL/GenBank/DDBJ whole genome shotgun (WGS) entry which is preliminary data.</text>
</comment>
<organism evidence="1 2">
    <name type="scientific">Rubroshorea leprosula</name>
    <dbReference type="NCBI Taxonomy" id="152421"/>
    <lineage>
        <taxon>Eukaryota</taxon>
        <taxon>Viridiplantae</taxon>
        <taxon>Streptophyta</taxon>
        <taxon>Embryophyta</taxon>
        <taxon>Tracheophyta</taxon>
        <taxon>Spermatophyta</taxon>
        <taxon>Magnoliopsida</taxon>
        <taxon>eudicotyledons</taxon>
        <taxon>Gunneridae</taxon>
        <taxon>Pentapetalae</taxon>
        <taxon>rosids</taxon>
        <taxon>malvids</taxon>
        <taxon>Malvales</taxon>
        <taxon>Dipterocarpaceae</taxon>
        <taxon>Rubroshorea</taxon>
    </lineage>
</organism>
<dbReference type="Proteomes" id="UP001054252">
    <property type="component" value="Unassembled WGS sequence"/>
</dbReference>
<protein>
    <recommendedName>
        <fullName evidence="3">HMA domain-containing protein</fullName>
    </recommendedName>
</protein>
<dbReference type="SUPFAM" id="SSF55008">
    <property type="entry name" value="HMA, heavy metal-associated domain"/>
    <property type="match status" value="1"/>
</dbReference>
<sequence>MAFSAQAEEELPGIEFIESKNILLPGSSLASVESLSMPLVQEIVLSADIRCARCQKRVADIISRMKETESVLVHVLEKKVTLTCQYPGAVELPSKQAPAIYRKPFNKIAMIKKIFRSSHS</sequence>
<dbReference type="EMBL" id="BPVZ01000004">
    <property type="protein sequence ID" value="GKU90345.1"/>
    <property type="molecule type" value="Genomic_DNA"/>
</dbReference>
<dbReference type="GO" id="GO:0046872">
    <property type="term" value="F:metal ion binding"/>
    <property type="evidence" value="ECO:0007669"/>
    <property type="project" value="InterPro"/>
</dbReference>
<dbReference type="PANTHER" id="PTHR47294:SF6">
    <property type="entry name" value="HMA DOMAIN-CONTAINING PROTEIN"/>
    <property type="match status" value="1"/>
</dbReference>
<name>A0AAV5HU74_9ROSI</name>
<reference evidence="1 2" key="1">
    <citation type="journal article" date="2021" name="Commun. Biol.">
        <title>The genome of Shorea leprosula (Dipterocarpaceae) highlights the ecological relevance of drought in aseasonal tropical rainforests.</title>
        <authorList>
            <person name="Ng K.K.S."/>
            <person name="Kobayashi M.J."/>
            <person name="Fawcett J.A."/>
            <person name="Hatakeyama M."/>
            <person name="Paape T."/>
            <person name="Ng C.H."/>
            <person name="Ang C.C."/>
            <person name="Tnah L.H."/>
            <person name="Lee C.T."/>
            <person name="Nishiyama T."/>
            <person name="Sese J."/>
            <person name="O'Brien M.J."/>
            <person name="Copetti D."/>
            <person name="Mohd Noor M.I."/>
            <person name="Ong R.C."/>
            <person name="Putra M."/>
            <person name="Sireger I.Z."/>
            <person name="Indrioko S."/>
            <person name="Kosugi Y."/>
            <person name="Izuno A."/>
            <person name="Isagi Y."/>
            <person name="Lee S.L."/>
            <person name="Shimizu K.K."/>
        </authorList>
    </citation>
    <scope>NUCLEOTIDE SEQUENCE [LARGE SCALE GENOMIC DNA]</scope>
    <source>
        <strain evidence="1">214</strain>
    </source>
</reference>
<gene>
    <name evidence="1" type="ORF">SLEP1_g4349</name>
</gene>
<dbReference type="AlphaFoldDB" id="A0AAV5HU74"/>
<keyword evidence="2" id="KW-1185">Reference proteome</keyword>